<proteinExistence type="predicted"/>
<keyword evidence="1" id="KW-0812">Transmembrane</keyword>
<dbReference type="Proteomes" id="UP000753908">
    <property type="component" value="Unassembled WGS sequence"/>
</dbReference>
<protein>
    <submittedName>
        <fullName evidence="2">Uncharacterized protein</fullName>
    </submittedName>
</protein>
<organism evidence="2 3">
    <name type="scientific">Symplocastrum torsivum CPER-KK1</name>
    <dbReference type="NCBI Taxonomy" id="450513"/>
    <lineage>
        <taxon>Bacteria</taxon>
        <taxon>Bacillati</taxon>
        <taxon>Cyanobacteriota</taxon>
        <taxon>Cyanophyceae</taxon>
        <taxon>Oscillatoriophycideae</taxon>
        <taxon>Oscillatoriales</taxon>
        <taxon>Microcoleaceae</taxon>
        <taxon>Symplocastrum</taxon>
    </lineage>
</organism>
<feature type="transmembrane region" description="Helical" evidence="1">
    <location>
        <begin position="154"/>
        <end position="183"/>
    </location>
</feature>
<accession>A0A951PQV1</accession>
<reference evidence="2" key="1">
    <citation type="submission" date="2021-05" db="EMBL/GenBank/DDBJ databases">
        <authorList>
            <person name="Pietrasiak N."/>
            <person name="Ward R."/>
            <person name="Stajich J.E."/>
            <person name="Kurbessoian T."/>
        </authorList>
    </citation>
    <scope>NUCLEOTIDE SEQUENCE</scope>
    <source>
        <strain evidence="2">CPER-KK1</strain>
    </source>
</reference>
<keyword evidence="1" id="KW-1133">Transmembrane helix</keyword>
<evidence type="ECO:0000313" key="2">
    <source>
        <dbReference type="EMBL" id="MBW4548166.1"/>
    </source>
</evidence>
<comment type="caution">
    <text evidence="2">The sequence shown here is derived from an EMBL/GenBank/DDBJ whole genome shotgun (WGS) entry which is preliminary data.</text>
</comment>
<sequence length="185" mass="20226">MRHPFQSFSTGTSSVLLPVLVGATLFLMWKLSKIGKPLNIQDVVPNGIISLEFAGSSANAKAIVKAWRAKNFLEQAQKLQWIDFLFMAVYSTALSLGCIWATKLLPNFDADWIGTGVVIGWGQWVAALLDASENLTLFPFLYGEVKDSLPLAQVAAICAVFKFSLIFTGLLYVLASIVIKLILSI</sequence>
<evidence type="ECO:0000256" key="1">
    <source>
        <dbReference type="SAM" id="Phobius"/>
    </source>
</evidence>
<feature type="transmembrane region" description="Helical" evidence="1">
    <location>
        <begin position="12"/>
        <end position="29"/>
    </location>
</feature>
<reference evidence="2" key="2">
    <citation type="journal article" date="2022" name="Microbiol. Resour. Announc.">
        <title>Metagenome Sequencing to Explore Phylogenomics of Terrestrial Cyanobacteria.</title>
        <authorList>
            <person name="Ward R.D."/>
            <person name="Stajich J.E."/>
            <person name="Johansen J.R."/>
            <person name="Huntemann M."/>
            <person name="Clum A."/>
            <person name="Foster B."/>
            <person name="Foster B."/>
            <person name="Roux S."/>
            <person name="Palaniappan K."/>
            <person name="Varghese N."/>
            <person name="Mukherjee S."/>
            <person name="Reddy T.B.K."/>
            <person name="Daum C."/>
            <person name="Copeland A."/>
            <person name="Chen I.A."/>
            <person name="Ivanova N.N."/>
            <person name="Kyrpides N.C."/>
            <person name="Shapiro N."/>
            <person name="Eloe-Fadrosh E.A."/>
            <person name="Pietrasiak N."/>
        </authorList>
    </citation>
    <scope>NUCLEOTIDE SEQUENCE</scope>
    <source>
        <strain evidence="2">CPER-KK1</strain>
    </source>
</reference>
<name>A0A951PQV1_9CYAN</name>
<dbReference type="EMBL" id="JAHHIF010000055">
    <property type="protein sequence ID" value="MBW4548166.1"/>
    <property type="molecule type" value="Genomic_DNA"/>
</dbReference>
<keyword evidence="1" id="KW-0472">Membrane</keyword>
<gene>
    <name evidence="2" type="ORF">KME25_27550</name>
</gene>
<evidence type="ECO:0000313" key="3">
    <source>
        <dbReference type="Proteomes" id="UP000753908"/>
    </source>
</evidence>
<dbReference type="AlphaFoldDB" id="A0A951PQV1"/>
<feature type="transmembrane region" description="Helical" evidence="1">
    <location>
        <begin position="81"/>
        <end position="102"/>
    </location>
</feature>